<feature type="compositionally biased region" description="Low complexity" evidence="8">
    <location>
        <begin position="203"/>
        <end position="218"/>
    </location>
</feature>
<dbReference type="SMART" id="SM00320">
    <property type="entry name" value="WD40"/>
    <property type="match status" value="4"/>
</dbReference>
<dbReference type="PANTHER" id="PTHR18359:SF0">
    <property type="entry name" value="U3 SMALL NUCLEOLAR RNA-ASSOCIATED PROTEIN 18 HOMOLOG"/>
    <property type="match status" value="1"/>
</dbReference>
<comment type="similarity">
    <text evidence="6">Belongs to the WD repeat UTP18 family.</text>
</comment>
<sequence length="590" mass="61516">MFEREKEEGEETVAELVKASARGGLLHDGDLFFSDTRGEADASSDEEDQPPQRRGKQGKPRALTGPGGGDPDTDQPESLSDGAPPGEDDSDEDESSQEAEHGTKAEAEEGAEAERQRSSGGAGPAGRRGAGADHDSAPSQRRSGARAPVWSDPDDVTVAVAVASRARLRKLRTREGQETMDGTEYEAALRRQHAALNPRTSWASRAAAASRSGPGAAAEEGDEGADALLSRAGGLLAGGAGRRLPAGQLEATRLKDANVHGPSEAVVRAVRFHPNGQLLLTAGLDRKLRLFGADGLRNPLLQALHLDDLPPTDAAFAAAAPGGEAGHVVVAGRRPFFHLYDMEAGAVERVQGPAGCGLKSLERFAVAPCGAAAGGGSEPLVAFAGDGGLIPLVSLRSRQWVGSLRMSGSVRALAFDPSASELMTTGDDGVVHVWDLRMRRCRLALLDAGSTGDASALAASADGRWLATGSGSGVVNVYARAEVEAAAARAGGAGRVAVEPAKSLMNLTTNADTLVFSPDSQMLAAASRMKRDALRLVHLPSLTVFANWPTSRSPLHYVHSLDFSPHCGLLAIGNAKGRALLYRLHHYQQA</sequence>
<dbReference type="GO" id="GO:0034388">
    <property type="term" value="C:Pwp2p-containing subcomplex of 90S preribosome"/>
    <property type="evidence" value="ECO:0007669"/>
    <property type="project" value="TreeGrafter"/>
</dbReference>
<dbReference type="Pfam" id="PF00400">
    <property type="entry name" value="WD40"/>
    <property type="match status" value="3"/>
</dbReference>
<dbReference type="GO" id="GO:0032040">
    <property type="term" value="C:small-subunit processome"/>
    <property type="evidence" value="ECO:0007669"/>
    <property type="project" value="TreeGrafter"/>
</dbReference>
<evidence type="ECO:0000256" key="4">
    <source>
        <dbReference type="ARBA" id="ARBA00022737"/>
    </source>
</evidence>
<evidence type="ECO:0000256" key="1">
    <source>
        <dbReference type="ARBA" id="ARBA00004604"/>
    </source>
</evidence>
<dbReference type="PROSITE" id="PS50082">
    <property type="entry name" value="WD_REPEATS_2"/>
    <property type="match status" value="1"/>
</dbReference>
<gene>
    <name evidence="9" type="ORF">HYH03_009032</name>
</gene>
<feature type="compositionally biased region" description="Acidic residues" evidence="8">
    <location>
        <begin position="86"/>
        <end position="97"/>
    </location>
</feature>
<organism evidence="9 10">
    <name type="scientific">Edaphochlamys debaryana</name>
    <dbReference type="NCBI Taxonomy" id="47281"/>
    <lineage>
        <taxon>Eukaryota</taxon>
        <taxon>Viridiplantae</taxon>
        <taxon>Chlorophyta</taxon>
        <taxon>core chlorophytes</taxon>
        <taxon>Chlorophyceae</taxon>
        <taxon>CS clade</taxon>
        <taxon>Chlamydomonadales</taxon>
        <taxon>Chlamydomonadales incertae sedis</taxon>
        <taxon>Edaphochlamys</taxon>
    </lineage>
</organism>
<comment type="subcellular location">
    <subcellularLocation>
        <location evidence="1">Nucleus</location>
        <location evidence="1">Nucleolus</location>
    </subcellularLocation>
</comment>
<dbReference type="InterPro" id="IPR015943">
    <property type="entry name" value="WD40/YVTN_repeat-like_dom_sf"/>
</dbReference>
<dbReference type="Gene3D" id="2.130.10.10">
    <property type="entry name" value="YVTN repeat-like/Quinoprotein amine dehydrogenase"/>
    <property type="match status" value="1"/>
</dbReference>
<dbReference type="EMBL" id="JAEHOE010000043">
    <property type="protein sequence ID" value="KAG2492616.1"/>
    <property type="molecule type" value="Genomic_DNA"/>
</dbReference>
<evidence type="ECO:0000256" key="7">
    <source>
        <dbReference type="PROSITE-ProRule" id="PRU00221"/>
    </source>
</evidence>
<keyword evidence="5" id="KW-0539">Nucleus</keyword>
<evidence type="ECO:0000256" key="3">
    <source>
        <dbReference type="ARBA" id="ARBA00022574"/>
    </source>
</evidence>
<dbReference type="OrthoDB" id="1935146at2759"/>
<dbReference type="Proteomes" id="UP000612055">
    <property type="component" value="Unassembled WGS sequence"/>
</dbReference>
<feature type="compositionally biased region" description="Basic and acidic residues" evidence="8">
    <location>
        <begin position="25"/>
        <end position="40"/>
    </location>
</feature>
<feature type="compositionally biased region" description="Gly residues" evidence="8">
    <location>
        <begin position="120"/>
        <end position="129"/>
    </location>
</feature>
<feature type="region of interest" description="Disordered" evidence="8">
    <location>
        <begin position="197"/>
        <end position="223"/>
    </location>
</feature>
<keyword evidence="10" id="KW-1185">Reference proteome</keyword>
<dbReference type="PROSITE" id="PS00678">
    <property type="entry name" value="WD_REPEATS_1"/>
    <property type="match status" value="1"/>
</dbReference>
<feature type="region of interest" description="Disordered" evidence="8">
    <location>
        <begin position="21"/>
        <end position="156"/>
    </location>
</feature>
<dbReference type="GO" id="GO:0006364">
    <property type="term" value="P:rRNA processing"/>
    <property type="evidence" value="ECO:0007669"/>
    <property type="project" value="UniProtKB-KW"/>
</dbReference>
<comment type="caution">
    <text evidence="9">The sequence shown here is derived from an EMBL/GenBank/DDBJ whole genome shotgun (WGS) entry which is preliminary data.</text>
</comment>
<keyword evidence="2" id="KW-0698">rRNA processing</keyword>
<feature type="compositionally biased region" description="Basic and acidic residues" evidence="8">
    <location>
        <begin position="98"/>
        <end position="117"/>
    </location>
</feature>
<accession>A0A835XYM2</accession>
<dbReference type="InterPro" id="IPR036322">
    <property type="entry name" value="WD40_repeat_dom_sf"/>
</dbReference>
<dbReference type="PANTHER" id="PTHR18359">
    <property type="entry name" value="WD-REPEAT PROTEIN-RELATED"/>
    <property type="match status" value="1"/>
</dbReference>
<feature type="repeat" description="WD" evidence="7">
    <location>
        <begin position="403"/>
        <end position="437"/>
    </location>
</feature>
<dbReference type="AlphaFoldDB" id="A0A835XYM2"/>
<name>A0A835XYM2_9CHLO</name>
<evidence type="ECO:0000256" key="2">
    <source>
        <dbReference type="ARBA" id="ARBA00022552"/>
    </source>
</evidence>
<dbReference type="InterPro" id="IPR045161">
    <property type="entry name" value="Utp18"/>
</dbReference>
<evidence type="ECO:0000256" key="5">
    <source>
        <dbReference type="ARBA" id="ARBA00023242"/>
    </source>
</evidence>
<dbReference type="PROSITE" id="PS50294">
    <property type="entry name" value="WD_REPEATS_REGION"/>
    <property type="match status" value="1"/>
</dbReference>
<keyword evidence="4" id="KW-0677">Repeat</keyword>
<reference evidence="9" key="1">
    <citation type="journal article" date="2020" name="bioRxiv">
        <title>Comparative genomics of Chlamydomonas.</title>
        <authorList>
            <person name="Craig R.J."/>
            <person name="Hasan A.R."/>
            <person name="Ness R.W."/>
            <person name="Keightley P.D."/>
        </authorList>
    </citation>
    <scope>NUCLEOTIDE SEQUENCE</scope>
    <source>
        <strain evidence="9">CCAP 11/70</strain>
    </source>
</reference>
<protein>
    <submittedName>
        <fullName evidence="9">Uncharacterized protein</fullName>
    </submittedName>
</protein>
<dbReference type="SUPFAM" id="SSF50978">
    <property type="entry name" value="WD40 repeat-like"/>
    <property type="match status" value="1"/>
</dbReference>
<keyword evidence="3 7" id="KW-0853">WD repeat</keyword>
<proteinExistence type="inferred from homology"/>
<evidence type="ECO:0000313" key="9">
    <source>
        <dbReference type="EMBL" id="KAG2492616.1"/>
    </source>
</evidence>
<evidence type="ECO:0000256" key="8">
    <source>
        <dbReference type="SAM" id="MobiDB-lite"/>
    </source>
</evidence>
<evidence type="ECO:0000256" key="6">
    <source>
        <dbReference type="ARBA" id="ARBA00025767"/>
    </source>
</evidence>
<dbReference type="InterPro" id="IPR019775">
    <property type="entry name" value="WD40_repeat_CS"/>
</dbReference>
<evidence type="ECO:0000313" key="10">
    <source>
        <dbReference type="Proteomes" id="UP000612055"/>
    </source>
</evidence>
<dbReference type="InterPro" id="IPR001680">
    <property type="entry name" value="WD40_rpt"/>
</dbReference>